<evidence type="ECO:0000313" key="9">
    <source>
        <dbReference type="Proteomes" id="UP000001880"/>
    </source>
</evidence>
<evidence type="ECO:0000256" key="4">
    <source>
        <dbReference type="ARBA" id="ARBA00022884"/>
    </source>
</evidence>
<dbReference type="RefSeq" id="WP_012827341.1">
    <property type="nucleotide sequence ID" value="NC_013440.1"/>
</dbReference>
<dbReference type="KEGG" id="hoh:Hoch_2188"/>
<comment type="function">
    <text evidence="5">Endoribonuclease that initiates mRNA decay.</text>
</comment>
<evidence type="ECO:0000256" key="5">
    <source>
        <dbReference type="HAMAP-Rule" id="MF_00335"/>
    </source>
</evidence>
<dbReference type="GO" id="GO:0006402">
    <property type="term" value="P:mRNA catabolic process"/>
    <property type="evidence" value="ECO:0007669"/>
    <property type="project" value="UniProtKB-UniRule"/>
</dbReference>
<name>D0LH11_HALO1</name>
<keyword evidence="5" id="KW-1003">Cell membrane</keyword>
<dbReference type="HAMAP" id="MF_00335">
    <property type="entry name" value="RNase_Y"/>
    <property type="match status" value="1"/>
</dbReference>
<dbReference type="SUPFAM" id="SSF109604">
    <property type="entry name" value="HD-domain/PDEase-like"/>
    <property type="match status" value="1"/>
</dbReference>
<keyword evidence="4 5" id="KW-0694">RNA-binding</keyword>
<dbReference type="eggNOG" id="COG1418">
    <property type="taxonomic scope" value="Bacteria"/>
</dbReference>
<dbReference type="InterPro" id="IPR006675">
    <property type="entry name" value="HDIG_dom"/>
</dbReference>
<dbReference type="PROSITE" id="PS51831">
    <property type="entry name" value="HD"/>
    <property type="match status" value="1"/>
</dbReference>
<proteinExistence type="inferred from homology"/>
<dbReference type="HOGENOM" id="CLU_028328_1_0_7"/>
<dbReference type="GO" id="GO:0016787">
    <property type="term" value="F:hydrolase activity"/>
    <property type="evidence" value="ECO:0007669"/>
    <property type="project" value="UniProtKB-KW"/>
</dbReference>
<keyword evidence="5" id="KW-0472">Membrane</keyword>
<dbReference type="NCBIfam" id="TIGR00277">
    <property type="entry name" value="HDIG"/>
    <property type="match status" value="1"/>
</dbReference>
<evidence type="ECO:0000256" key="1">
    <source>
        <dbReference type="ARBA" id="ARBA00022722"/>
    </source>
</evidence>
<evidence type="ECO:0000259" key="7">
    <source>
        <dbReference type="PROSITE" id="PS51831"/>
    </source>
</evidence>
<feature type="transmembrane region" description="Helical" evidence="5">
    <location>
        <begin position="6"/>
        <end position="25"/>
    </location>
</feature>
<dbReference type="GO" id="GO:0003723">
    <property type="term" value="F:RNA binding"/>
    <property type="evidence" value="ECO:0007669"/>
    <property type="project" value="UniProtKB-UniRule"/>
</dbReference>
<keyword evidence="9" id="KW-1185">Reference proteome</keyword>
<dbReference type="Proteomes" id="UP000001880">
    <property type="component" value="Chromosome"/>
</dbReference>
<gene>
    <name evidence="5" type="primary">rny</name>
    <name evidence="8" type="ordered locus">Hoch_2188</name>
</gene>
<dbReference type="InterPro" id="IPR017705">
    <property type="entry name" value="Ribonuclease_Y"/>
</dbReference>
<dbReference type="SMART" id="SM00471">
    <property type="entry name" value="HDc"/>
    <property type="match status" value="1"/>
</dbReference>
<dbReference type="InterPro" id="IPR022711">
    <property type="entry name" value="RNase_Y_N"/>
</dbReference>
<dbReference type="OrthoDB" id="9803205at2"/>
<reference evidence="8 9" key="1">
    <citation type="journal article" date="2010" name="Stand. Genomic Sci.">
        <title>Complete genome sequence of Haliangium ochraceum type strain (SMP-2).</title>
        <authorList>
            <consortium name="US DOE Joint Genome Institute (JGI-PGF)"/>
            <person name="Ivanova N."/>
            <person name="Daum C."/>
            <person name="Lang E."/>
            <person name="Abt B."/>
            <person name="Kopitz M."/>
            <person name="Saunders E."/>
            <person name="Lapidus A."/>
            <person name="Lucas S."/>
            <person name="Glavina Del Rio T."/>
            <person name="Nolan M."/>
            <person name="Tice H."/>
            <person name="Copeland A."/>
            <person name="Cheng J.F."/>
            <person name="Chen F."/>
            <person name="Bruce D."/>
            <person name="Goodwin L."/>
            <person name="Pitluck S."/>
            <person name="Mavromatis K."/>
            <person name="Pati A."/>
            <person name="Mikhailova N."/>
            <person name="Chen A."/>
            <person name="Palaniappan K."/>
            <person name="Land M."/>
            <person name="Hauser L."/>
            <person name="Chang Y.J."/>
            <person name="Jeffries C.D."/>
            <person name="Detter J.C."/>
            <person name="Brettin T."/>
            <person name="Rohde M."/>
            <person name="Goker M."/>
            <person name="Bristow J."/>
            <person name="Markowitz V."/>
            <person name="Eisen J.A."/>
            <person name="Hugenholtz P."/>
            <person name="Kyrpides N.C."/>
            <person name="Klenk H.P."/>
        </authorList>
    </citation>
    <scope>NUCLEOTIDE SEQUENCE [LARGE SCALE GENOMIC DNA]</scope>
    <source>
        <strain evidence="9">DSM 14365 / CIP 107738 / JCM 11303 / AJ 13395 / SMP-2</strain>
    </source>
</reference>
<keyword evidence="5" id="KW-0812">Transmembrane</keyword>
<keyword evidence="2 5" id="KW-0255">Endonuclease</keyword>
<feature type="domain" description="HD" evidence="7">
    <location>
        <begin position="339"/>
        <end position="432"/>
    </location>
</feature>
<dbReference type="STRING" id="502025.Hoch_2188"/>
<accession>D0LH11</accession>
<keyword evidence="1 5" id="KW-0540">Nuclease</keyword>
<comment type="similarity">
    <text evidence="5">Belongs to the RNase Y family.</text>
</comment>
<dbReference type="Pfam" id="PF12072">
    <property type="entry name" value="RNase_Y_N"/>
    <property type="match status" value="1"/>
</dbReference>
<evidence type="ECO:0000313" key="8">
    <source>
        <dbReference type="EMBL" id="ACY14733.1"/>
    </source>
</evidence>
<keyword evidence="5" id="KW-1133">Transmembrane helix</keyword>
<dbReference type="AlphaFoldDB" id="D0LH11"/>
<dbReference type="EMBL" id="CP001804">
    <property type="protein sequence ID" value="ACY14733.1"/>
    <property type="molecule type" value="Genomic_DNA"/>
</dbReference>
<feature type="region of interest" description="Disordered" evidence="6">
    <location>
        <begin position="120"/>
        <end position="150"/>
    </location>
</feature>
<dbReference type="Pfam" id="PF01966">
    <property type="entry name" value="HD"/>
    <property type="match status" value="1"/>
</dbReference>
<dbReference type="CDD" id="cd00077">
    <property type="entry name" value="HDc"/>
    <property type="match status" value="1"/>
</dbReference>
<dbReference type="InterPro" id="IPR006674">
    <property type="entry name" value="HD_domain"/>
</dbReference>
<dbReference type="Gene3D" id="1.10.3210.10">
    <property type="entry name" value="Hypothetical protein af1432"/>
    <property type="match status" value="1"/>
</dbReference>
<dbReference type="GO" id="GO:0005886">
    <property type="term" value="C:plasma membrane"/>
    <property type="evidence" value="ECO:0007669"/>
    <property type="project" value="UniProtKB-SubCell"/>
</dbReference>
<keyword evidence="3 5" id="KW-0378">Hydrolase</keyword>
<sequence length="523" mass="57755">MPGSVYLLIAAIVAGATFALLLTAAGRRRREHIEAAKAAAGASLRGARIEATAQRRAAETEAREQALEQRSQAESEYNTAAEAVARRQERLKNLLKQLDVESRELGERSAALDERHAAIQAQRDRAQGLRRDAEERRQTGRSVLEERAGDSAEALQERMVEQWREEARAVAAQRLRVLEHETTSPESDREAKRVMEIAISRYQNHFLTERNLSNIRVGNEVCDLLTADNGAVHEVLQEIANVQLNINADGNAVRLEGLDGVGREVARRALNRLAKKASHQSAAKADPRAWAARIRENLEREITKLGKKAFQVLEIERPHAEIVDLVGALHYRTSYTQNQWLHAVEASFLAGMMAAEMELDVKLARRATLMHDIGKALTHKIEGSHAVIGADIARKLGEDELVANAIGAHHADEPPNSVYAYLVAAADAMSGARPGARRETTDLFSHRVEDLERIGMGYRGVERVHAVHGGRELRVYVSEKRIDDLAAVELSSEIAEQISAEMTFPGQIKVTVIRAFEAASTAN</sequence>
<organism evidence="8 9">
    <name type="scientific">Haliangium ochraceum (strain DSM 14365 / JCM 11303 / SMP-2)</name>
    <dbReference type="NCBI Taxonomy" id="502025"/>
    <lineage>
        <taxon>Bacteria</taxon>
        <taxon>Pseudomonadati</taxon>
        <taxon>Myxococcota</taxon>
        <taxon>Polyangia</taxon>
        <taxon>Haliangiales</taxon>
        <taxon>Kofleriaceae</taxon>
        <taxon>Haliangium</taxon>
    </lineage>
</organism>
<evidence type="ECO:0000256" key="6">
    <source>
        <dbReference type="SAM" id="MobiDB-lite"/>
    </source>
</evidence>
<evidence type="ECO:0000256" key="2">
    <source>
        <dbReference type="ARBA" id="ARBA00022759"/>
    </source>
</evidence>
<dbReference type="InterPro" id="IPR003607">
    <property type="entry name" value="HD/PDEase_dom"/>
</dbReference>
<protein>
    <recommendedName>
        <fullName evidence="5">Ribonuclease Y</fullName>
        <shortName evidence="5">RNase Y</shortName>
        <ecNumber evidence="5">3.1.-.-</ecNumber>
    </recommendedName>
</protein>
<dbReference type="EC" id="3.1.-.-" evidence="5"/>
<dbReference type="GO" id="GO:0004521">
    <property type="term" value="F:RNA endonuclease activity"/>
    <property type="evidence" value="ECO:0007669"/>
    <property type="project" value="UniProtKB-UniRule"/>
</dbReference>
<evidence type="ECO:0000256" key="3">
    <source>
        <dbReference type="ARBA" id="ARBA00022801"/>
    </source>
</evidence>
<comment type="subcellular location">
    <subcellularLocation>
        <location evidence="5">Cell membrane</location>
        <topology evidence="5">Single-pass membrane protein</topology>
    </subcellularLocation>
</comment>